<evidence type="ECO:0000313" key="8">
    <source>
        <dbReference type="Proteomes" id="UP000564677"/>
    </source>
</evidence>
<dbReference type="Gene3D" id="1.10.287.950">
    <property type="entry name" value="Methyl-accepting chemotaxis protein"/>
    <property type="match status" value="1"/>
</dbReference>
<dbReference type="InterPro" id="IPR000644">
    <property type="entry name" value="CBS_dom"/>
</dbReference>
<keyword evidence="1 3" id="KW-0807">Transducer</keyword>
<evidence type="ECO:0000256" key="2">
    <source>
        <dbReference type="ARBA" id="ARBA00029447"/>
    </source>
</evidence>
<dbReference type="Pfam" id="PF00015">
    <property type="entry name" value="MCPsignal"/>
    <property type="match status" value="1"/>
</dbReference>
<gene>
    <name evidence="7" type="ORF">FHR20_000272</name>
</gene>
<dbReference type="GO" id="GO:0016020">
    <property type="term" value="C:membrane"/>
    <property type="evidence" value="ECO:0007669"/>
    <property type="project" value="InterPro"/>
</dbReference>
<dbReference type="GO" id="GO:0006935">
    <property type="term" value="P:chemotaxis"/>
    <property type="evidence" value="ECO:0007669"/>
    <property type="project" value="InterPro"/>
</dbReference>
<proteinExistence type="inferred from homology"/>
<dbReference type="PROSITE" id="PS50111">
    <property type="entry name" value="CHEMOTAXIS_TRANSDUC_2"/>
    <property type="match status" value="1"/>
</dbReference>
<sequence length="433" mass="45688">MADPSPAPGGTWLTERELNPPLLTLTDTMWRAAELFGNDPELRLVAIVDERGRPLGAIFEKDVRRLLLNPFGHALMRNPSYGAAVSRYVRACPVAEMTDDLARLMESYRASGGSEGMILTRSGRVQATVNNRRLVHLAAEREVATARAQVERAARIEAASRRFEAQVEALSHDMGLLSTALEDGAVLTADRASGVGDRALAVATAASQTSDNMAEIAARGRELAGALSGIAHNTSDARQAAAAVSQLVESGSARTRDLLHSAQSIDSVIGLISDIARQVNLLALNATIEAARAGEAGRGFTVVANEVKQLSTQTGIAADRITAHVREIRGGIDEVAAGHSRVEQAIGAMAALADAVESAVARQEEATRTIARNVDEAVHASTGIQRDVEAIGGTSRDASDQARAMRDVAGRLHVGADALSDQVHAFLAELRVA</sequence>
<dbReference type="Proteomes" id="UP000564677">
    <property type="component" value="Unassembled WGS sequence"/>
</dbReference>
<evidence type="ECO:0000256" key="4">
    <source>
        <dbReference type="PROSITE-ProRule" id="PRU00703"/>
    </source>
</evidence>
<feature type="domain" description="Methyl-accepting transducer" evidence="5">
    <location>
        <begin position="177"/>
        <end position="406"/>
    </location>
</feature>
<dbReference type="PANTHER" id="PTHR32089">
    <property type="entry name" value="METHYL-ACCEPTING CHEMOTAXIS PROTEIN MCPB"/>
    <property type="match status" value="1"/>
</dbReference>
<evidence type="ECO:0000256" key="3">
    <source>
        <dbReference type="PROSITE-ProRule" id="PRU00284"/>
    </source>
</evidence>
<evidence type="ECO:0000259" key="5">
    <source>
        <dbReference type="PROSITE" id="PS50111"/>
    </source>
</evidence>
<evidence type="ECO:0000259" key="6">
    <source>
        <dbReference type="PROSITE" id="PS51371"/>
    </source>
</evidence>
<dbReference type="InterPro" id="IPR004089">
    <property type="entry name" value="MCPsignal_dom"/>
</dbReference>
<keyword evidence="8" id="KW-1185">Reference proteome</keyword>
<dbReference type="InterPro" id="IPR046342">
    <property type="entry name" value="CBS_dom_sf"/>
</dbReference>
<evidence type="ECO:0000313" key="7">
    <source>
        <dbReference type="EMBL" id="NIJ63341.1"/>
    </source>
</evidence>
<protein>
    <submittedName>
        <fullName evidence="7">Methyl-accepting chemotaxis protein</fullName>
    </submittedName>
</protein>
<comment type="caution">
    <text evidence="7">The sequence shown here is derived from an EMBL/GenBank/DDBJ whole genome shotgun (WGS) entry which is preliminary data.</text>
</comment>
<accession>A0A7X5ZTS9</accession>
<comment type="similarity">
    <text evidence="2">Belongs to the methyl-accepting chemotaxis (MCP) protein family.</text>
</comment>
<dbReference type="InterPro" id="IPR004090">
    <property type="entry name" value="Chemotax_Me-accpt_rcpt"/>
</dbReference>
<keyword evidence="4" id="KW-0129">CBS domain</keyword>
<organism evidence="7 8">
    <name type="scientific">Sphingomonas leidyi</name>
    <dbReference type="NCBI Taxonomy" id="68569"/>
    <lineage>
        <taxon>Bacteria</taxon>
        <taxon>Pseudomonadati</taxon>
        <taxon>Pseudomonadota</taxon>
        <taxon>Alphaproteobacteria</taxon>
        <taxon>Sphingomonadales</taxon>
        <taxon>Sphingomonadaceae</taxon>
        <taxon>Sphingomonas</taxon>
    </lineage>
</organism>
<dbReference type="PANTHER" id="PTHR32089:SF112">
    <property type="entry name" value="LYSOZYME-LIKE PROTEIN-RELATED"/>
    <property type="match status" value="1"/>
</dbReference>
<dbReference type="SUPFAM" id="SSF58104">
    <property type="entry name" value="Methyl-accepting chemotaxis protein (MCP) signaling domain"/>
    <property type="match status" value="1"/>
</dbReference>
<name>A0A7X5ZTS9_9SPHN</name>
<dbReference type="PRINTS" id="PR00260">
    <property type="entry name" value="CHEMTRNSDUCR"/>
</dbReference>
<dbReference type="GO" id="GO:0004888">
    <property type="term" value="F:transmembrane signaling receptor activity"/>
    <property type="evidence" value="ECO:0007669"/>
    <property type="project" value="InterPro"/>
</dbReference>
<dbReference type="GO" id="GO:0007165">
    <property type="term" value="P:signal transduction"/>
    <property type="evidence" value="ECO:0007669"/>
    <property type="project" value="UniProtKB-KW"/>
</dbReference>
<feature type="domain" description="CBS" evidence="6">
    <location>
        <begin position="13"/>
        <end position="75"/>
    </location>
</feature>
<dbReference type="EMBL" id="JAASQV010000001">
    <property type="protein sequence ID" value="NIJ63341.1"/>
    <property type="molecule type" value="Genomic_DNA"/>
</dbReference>
<dbReference type="PROSITE" id="PS51371">
    <property type="entry name" value="CBS"/>
    <property type="match status" value="1"/>
</dbReference>
<dbReference type="SUPFAM" id="SSF54631">
    <property type="entry name" value="CBS-domain pair"/>
    <property type="match status" value="1"/>
</dbReference>
<dbReference type="SMART" id="SM00283">
    <property type="entry name" value="MA"/>
    <property type="match status" value="1"/>
</dbReference>
<dbReference type="AlphaFoldDB" id="A0A7X5ZTS9"/>
<evidence type="ECO:0000256" key="1">
    <source>
        <dbReference type="ARBA" id="ARBA00023224"/>
    </source>
</evidence>
<reference evidence="7 8" key="1">
    <citation type="submission" date="2020-03" db="EMBL/GenBank/DDBJ databases">
        <title>Genomic Encyclopedia of Type Strains, Phase IV (KMG-IV): sequencing the most valuable type-strain genomes for metagenomic binning, comparative biology and taxonomic classification.</title>
        <authorList>
            <person name="Goeker M."/>
        </authorList>
    </citation>
    <scope>NUCLEOTIDE SEQUENCE [LARGE SCALE GENOMIC DNA]</scope>
    <source>
        <strain evidence="7 8">DSM 4733</strain>
    </source>
</reference>
<dbReference type="RefSeq" id="WP_167297900.1">
    <property type="nucleotide sequence ID" value="NZ_JAASQV010000001.1"/>
</dbReference>